<dbReference type="Pfam" id="PF04319">
    <property type="entry name" value="NifZ"/>
    <property type="match status" value="1"/>
</dbReference>
<dbReference type="Proteomes" id="UP000321304">
    <property type="component" value="Unassembled WGS sequence"/>
</dbReference>
<comment type="similarity">
    <text evidence="1">Belongs to the NifZ family.</text>
</comment>
<keyword evidence="2" id="KW-0535">Nitrogen fixation</keyword>
<evidence type="ECO:0000313" key="3">
    <source>
        <dbReference type="EMBL" id="TWB89404.1"/>
    </source>
</evidence>
<gene>
    <name evidence="3" type="ORF">FBZ93_116121</name>
</gene>
<comment type="caution">
    <text evidence="3">The sequence shown here is derived from an EMBL/GenBank/DDBJ whole genome shotgun (WGS) entry which is preliminary data.</text>
</comment>
<evidence type="ECO:0000313" key="4">
    <source>
        <dbReference type="Proteomes" id="UP000321304"/>
    </source>
</evidence>
<reference evidence="3 4" key="1">
    <citation type="submission" date="2019-06" db="EMBL/GenBank/DDBJ databases">
        <title>Genomic Encyclopedia of Type Strains, Phase IV (KMG-V): Genome sequencing to study the core and pangenomes of soil and plant-associated prokaryotes.</title>
        <authorList>
            <person name="Whitman W."/>
        </authorList>
    </citation>
    <scope>NUCLEOTIDE SEQUENCE [LARGE SCALE GENOMIC DNA]</scope>
    <source>
        <strain evidence="3 4">BR 10355</strain>
    </source>
</reference>
<accession>A0A560L4N7</accession>
<dbReference type="InterPro" id="IPR007415">
    <property type="entry name" value="Nitrogenase_MoFe_mat_NifZ"/>
</dbReference>
<dbReference type="OrthoDB" id="5297316at2"/>
<evidence type="ECO:0000256" key="2">
    <source>
        <dbReference type="ARBA" id="ARBA00023231"/>
    </source>
</evidence>
<name>A0A560L4N7_9BRAD</name>
<sequence length="79" mass="8694">MIEPGVPKYRSGQRVKTAVDVINDESFPDAPPDGVLIGAGRVGEIMRVRMHTEANVPIYLVDFGEHLIIGCFEDEIKAL</sequence>
<organism evidence="3 4">
    <name type="scientific">Bradyrhizobium macuxiense</name>
    <dbReference type="NCBI Taxonomy" id="1755647"/>
    <lineage>
        <taxon>Bacteria</taxon>
        <taxon>Pseudomonadati</taxon>
        <taxon>Pseudomonadota</taxon>
        <taxon>Alphaproteobacteria</taxon>
        <taxon>Hyphomicrobiales</taxon>
        <taxon>Nitrobacteraceae</taxon>
        <taxon>Bradyrhizobium</taxon>
    </lineage>
</organism>
<protein>
    <submittedName>
        <fullName evidence="3">Nitrogen fixation protein NifZ</fullName>
    </submittedName>
</protein>
<evidence type="ECO:0000256" key="1">
    <source>
        <dbReference type="ARBA" id="ARBA00008027"/>
    </source>
</evidence>
<dbReference type="AlphaFoldDB" id="A0A560L4N7"/>
<dbReference type="RefSeq" id="WP_146991714.1">
    <property type="nucleotide sequence ID" value="NZ_VITY01000016.1"/>
</dbReference>
<dbReference type="EMBL" id="VITY01000016">
    <property type="protein sequence ID" value="TWB89404.1"/>
    <property type="molecule type" value="Genomic_DNA"/>
</dbReference>
<dbReference type="GO" id="GO:0009399">
    <property type="term" value="P:nitrogen fixation"/>
    <property type="evidence" value="ECO:0007669"/>
    <property type="project" value="InterPro"/>
</dbReference>
<proteinExistence type="inferred from homology"/>
<keyword evidence="4" id="KW-1185">Reference proteome</keyword>